<reference evidence="2" key="1">
    <citation type="journal article" date="2019" name="Int. J. Syst. Evol. Microbiol.">
        <title>The Global Catalogue of Microorganisms (GCM) 10K type strain sequencing project: providing services to taxonomists for standard genome sequencing and annotation.</title>
        <authorList>
            <consortium name="The Broad Institute Genomics Platform"/>
            <consortium name="The Broad Institute Genome Sequencing Center for Infectious Disease"/>
            <person name="Wu L."/>
            <person name="Ma J."/>
        </authorList>
    </citation>
    <scope>NUCLEOTIDE SEQUENCE [LARGE SCALE GENOMIC DNA]</scope>
    <source>
        <strain evidence="2">JCM 15309</strain>
    </source>
</reference>
<proteinExistence type="predicted"/>
<accession>A0ABP5CYJ6</accession>
<dbReference type="EMBL" id="BAAAPB010000004">
    <property type="protein sequence ID" value="GAA1970784.1"/>
    <property type="molecule type" value="Genomic_DNA"/>
</dbReference>
<name>A0ABP5CYJ6_9ACTN</name>
<dbReference type="Pfam" id="PF23709">
    <property type="entry name" value="MftA"/>
    <property type="match status" value="1"/>
</dbReference>
<sequence length="44" mass="4942">MWSDDTVRFRMETPMDLQNDDATADLAAESLIEEVSIDGMCGVY</sequence>
<gene>
    <name evidence="1" type="ORF">GCM10009798_34440</name>
</gene>
<evidence type="ECO:0008006" key="3">
    <source>
        <dbReference type="Google" id="ProtNLM"/>
    </source>
</evidence>
<comment type="caution">
    <text evidence="1">The sequence shown here is derived from an EMBL/GenBank/DDBJ whole genome shotgun (WGS) entry which is preliminary data.</text>
</comment>
<evidence type="ECO:0000313" key="1">
    <source>
        <dbReference type="EMBL" id="GAA1970784.1"/>
    </source>
</evidence>
<dbReference type="NCBIfam" id="TIGR03969">
    <property type="entry name" value="mycofactocin"/>
    <property type="match status" value="1"/>
</dbReference>
<organism evidence="1 2">
    <name type="scientific">Nocardioides panacihumi</name>
    <dbReference type="NCBI Taxonomy" id="400774"/>
    <lineage>
        <taxon>Bacteria</taxon>
        <taxon>Bacillati</taxon>
        <taxon>Actinomycetota</taxon>
        <taxon>Actinomycetes</taxon>
        <taxon>Propionibacteriales</taxon>
        <taxon>Nocardioidaceae</taxon>
        <taxon>Nocardioides</taxon>
    </lineage>
</organism>
<evidence type="ECO:0000313" key="2">
    <source>
        <dbReference type="Proteomes" id="UP001500571"/>
    </source>
</evidence>
<protein>
    <recommendedName>
        <fullName evidence="3">Mycofactocin</fullName>
    </recommendedName>
</protein>
<dbReference type="Proteomes" id="UP001500571">
    <property type="component" value="Unassembled WGS sequence"/>
</dbReference>
<dbReference type="InterPro" id="IPR023988">
    <property type="entry name" value="MftA"/>
</dbReference>
<keyword evidence="2" id="KW-1185">Reference proteome</keyword>